<dbReference type="AlphaFoldDB" id="A0A4R3LG75"/>
<proteinExistence type="predicted"/>
<accession>A0A4R3LG75</accession>
<dbReference type="OrthoDB" id="5801725at2"/>
<dbReference type="Proteomes" id="UP000294599">
    <property type="component" value="Unassembled WGS sequence"/>
</dbReference>
<evidence type="ECO:0000313" key="1">
    <source>
        <dbReference type="EMBL" id="TCS98468.1"/>
    </source>
</evidence>
<dbReference type="RefSeq" id="WP_123520591.1">
    <property type="nucleotide sequence ID" value="NZ_JBHLWF010000087.1"/>
</dbReference>
<evidence type="ECO:0000313" key="2">
    <source>
        <dbReference type="Proteomes" id="UP000294599"/>
    </source>
</evidence>
<keyword evidence="2" id="KW-1185">Reference proteome</keyword>
<comment type="caution">
    <text evidence="1">The sequence shown here is derived from an EMBL/GenBank/DDBJ whole genome shotgun (WGS) entry which is preliminary data.</text>
</comment>
<name>A0A4R3LG75_9GAMM</name>
<sequence>MDSPEKRSDGIHSAQIDRASLKCLIDAAGDRNTLARRCGWMNLDKGRRRLQALVDGDLRHYEDFREALARGLGISAAQLDAVVDAQRHREARRAARDFVPHVVWRTAQSRPSGITLAVAFGFVSRLRFDPVDRTPLAMLRDAVARCPGELPFFGRVTGFVINYRPDLAIHFDRRGHPLRELHRPAGIGLVGGGIAARMRGVLASE</sequence>
<organism evidence="1 2">
    <name type="scientific">Pseudofulvimonas gallinarii</name>
    <dbReference type="NCBI Taxonomy" id="634155"/>
    <lineage>
        <taxon>Bacteria</taxon>
        <taxon>Pseudomonadati</taxon>
        <taxon>Pseudomonadota</taxon>
        <taxon>Gammaproteobacteria</taxon>
        <taxon>Lysobacterales</taxon>
        <taxon>Rhodanobacteraceae</taxon>
        <taxon>Pseudofulvimonas</taxon>
    </lineage>
</organism>
<gene>
    <name evidence="1" type="ORF">EDC25_10848</name>
</gene>
<reference evidence="1 2" key="1">
    <citation type="submission" date="2019-03" db="EMBL/GenBank/DDBJ databases">
        <title>Genomic Encyclopedia of Type Strains, Phase IV (KMG-IV): sequencing the most valuable type-strain genomes for metagenomic binning, comparative biology and taxonomic classification.</title>
        <authorList>
            <person name="Goeker M."/>
        </authorList>
    </citation>
    <scope>NUCLEOTIDE SEQUENCE [LARGE SCALE GENOMIC DNA]</scope>
    <source>
        <strain evidence="1 2">DSM 21944</strain>
    </source>
</reference>
<dbReference type="EMBL" id="SMAF01000008">
    <property type="protein sequence ID" value="TCS98468.1"/>
    <property type="molecule type" value="Genomic_DNA"/>
</dbReference>
<protein>
    <submittedName>
        <fullName evidence="1">Uncharacterized protein</fullName>
    </submittedName>
</protein>